<evidence type="ECO:0000313" key="3">
    <source>
        <dbReference type="Proteomes" id="UP000823775"/>
    </source>
</evidence>
<feature type="region of interest" description="Disordered" evidence="1">
    <location>
        <begin position="23"/>
        <end position="47"/>
    </location>
</feature>
<keyword evidence="3" id="KW-1185">Reference proteome</keyword>
<reference evidence="2 3" key="1">
    <citation type="journal article" date="2021" name="BMC Genomics">
        <title>Datura genome reveals duplications of psychoactive alkaloid biosynthetic genes and high mutation rate following tissue culture.</title>
        <authorList>
            <person name="Rajewski A."/>
            <person name="Carter-House D."/>
            <person name="Stajich J."/>
            <person name="Litt A."/>
        </authorList>
    </citation>
    <scope>NUCLEOTIDE SEQUENCE [LARGE SCALE GENOMIC DNA]</scope>
    <source>
        <strain evidence="2">AR-01</strain>
    </source>
</reference>
<evidence type="ECO:0000313" key="2">
    <source>
        <dbReference type="EMBL" id="MCD7471281.1"/>
    </source>
</evidence>
<protein>
    <submittedName>
        <fullName evidence="2">Uncharacterized protein</fullName>
    </submittedName>
</protein>
<organism evidence="2 3">
    <name type="scientific">Datura stramonium</name>
    <name type="common">Jimsonweed</name>
    <name type="synonym">Common thornapple</name>
    <dbReference type="NCBI Taxonomy" id="4076"/>
    <lineage>
        <taxon>Eukaryota</taxon>
        <taxon>Viridiplantae</taxon>
        <taxon>Streptophyta</taxon>
        <taxon>Embryophyta</taxon>
        <taxon>Tracheophyta</taxon>
        <taxon>Spermatophyta</taxon>
        <taxon>Magnoliopsida</taxon>
        <taxon>eudicotyledons</taxon>
        <taxon>Gunneridae</taxon>
        <taxon>Pentapetalae</taxon>
        <taxon>asterids</taxon>
        <taxon>lamiids</taxon>
        <taxon>Solanales</taxon>
        <taxon>Solanaceae</taxon>
        <taxon>Solanoideae</taxon>
        <taxon>Datureae</taxon>
        <taxon>Datura</taxon>
    </lineage>
</organism>
<evidence type="ECO:0000256" key="1">
    <source>
        <dbReference type="SAM" id="MobiDB-lite"/>
    </source>
</evidence>
<accession>A0ABS8TIG0</accession>
<gene>
    <name evidence="2" type="ORF">HAX54_011616</name>
</gene>
<proteinExistence type="predicted"/>
<name>A0ABS8TIG0_DATST</name>
<dbReference type="Proteomes" id="UP000823775">
    <property type="component" value="Unassembled WGS sequence"/>
</dbReference>
<sequence>MELSMLPPSTSQYICQFSIRSKLDQPSRKGRSGTVENPKGNGRGSNGHCMDIVTESGKMLQSDIDNSCEIDVDECGEEESKMDGEVRMKQLLDFASEEAMMVLKKKEKVKENVIDIAKSYPKPLLPFPRRLAKKSFYAKIGKGYLMPRSCGNISVIGDVDGGKDPNQLGRLVHGTQEIESKKQMCEPLPLWLQGKEVGEEVPS</sequence>
<dbReference type="EMBL" id="JACEIK010001664">
    <property type="protein sequence ID" value="MCD7471281.1"/>
    <property type="molecule type" value="Genomic_DNA"/>
</dbReference>
<comment type="caution">
    <text evidence="2">The sequence shown here is derived from an EMBL/GenBank/DDBJ whole genome shotgun (WGS) entry which is preliminary data.</text>
</comment>